<reference evidence="1 2" key="1">
    <citation type="submission" date="2019-02" db="EMBL/GenBank/DDBJ databases">
        <title>Draft genome sequences of novel Actinobacteria.</title>
        <authorList>
            <person name="Sahin N."/>
            <person name="Ay H."/>
            <person name="Saygin H."/>
        </authorList>
    </citation>
    <scope>NUCLEOTIDE SEQUENCE [LARGE SCALE GENOMIC DNA]</scope>
    <source>
        <strain evidence="1 2">16K104</strain>
    </source>
</reference>
<organism evidence="1 2">
    <name type="scientific">Kribbella turkmenica</name>
    <dbReference type="NCBI Taxonomy" id="2530375"/>
    <lineage>
        <taxon>Bacteria</taxon>
        <taxon>Bacillati</taxon>
        <taxon>Actinomycetota</taxon>
        <taxon>Actinomycetes</taxon>
        <taxon>Propionibacteriales</taxon>
        <taxon>Kribbellaceae</taxon>
        <taxon>Kribbella</taxon>
    </lineage>
</organism>
<keyword evidence="2" id="KW-1185">Reference proteome</keyword>
<dbReference type="RefSeq" id="WP_132314892.1">
    <property type="nucleotide sequence ID" value="NZ_SMKR01000001.1"/>
</dbReference>
<sequence length="132" mass="14267">MGLDANYPAVTMNDPNGHVTVYNQDHLPIGRLGPTPFESPSVNVTCRLTAWEEQDWYRLLNPDGWDFPATAAYVAADETHELNPGQPYPIPACRNVGCRRKAGQAAAAGVLAAGVFTAVRSWRRGADSQEAG</sequence>
<protein>
    <submittedName>
        <fullName evidence="1">Uncharacterized protein</fullName>
    </submittedName>
</protein>
<comment type="caution">
    <text evidence="1">The sequence shown here is derived from an EMBL/GenBank/DDBJ whole genome shotgun (WGS) entry which is preliminary data.</text>
</comment>
<accession>A0A4R4XJQ7</accession>
<dbReference type="EMBL" id="SMKR01000001">
    <property type="protein sequence ID" value="TDD30772.1"/>
    <property type="molecule type" value="Genomic_DNA"/>
</dbReference>
<evidence type="ECO:0000313" key="1">
    <source>
        <dbReference type="EMBL" id="TDD30772.1"/>
    </source>
</evidence>
<evidence type="ECO:0000313" key="2">
    <source>
        <dbReference type="Proteomes" id="UP000295172"/>
    </source>
</evidence>
<dbReference type="OrthoDB" id="3825743at2"/>
<proteinExistence type="predicted"/>
<dbReference type="Proteomes" id="UP000295172">
    <property type="component" value="Unassembled WGS sequence"/>
</dbReference>
<gene>
    <name evidence="1" type="ORF">E1218_00205</name>
</gene>
<name>A0A4R4XJQ7_9ACTN</name>
<dbReference type="AlphaFoldDB" id="A0A4R4XJQ7"/>